<feature type="compositionally biased region" description="Low complexity" evidence="9">
    <location>
        <begin position="1046"/>
        <end position="1067"/>
    </location>
</feature>
<feature type="domain" description="TonB-dependent receptor plug" evidence="10">
    <location>
        <begin position="103"/>
        <end position="210"/>
    </location>
</feature>
<evidence type="ECO:0000256" key="6">
    <source>
        <dbReference type="ARBA" id="ARBA00023136"/>
    </source>
</evidence>
<evidence type="ECO:0000259" key="10">
    <source>
        <dbReference type="Pfam" id="PF07715"/>
    </source>
</evidence>
<evidence type="ECO:0000256" key="7">
    <source>
        <dbReference type="ARBA" id="ARBA00023237"/>
    </source>
</evidence>
<organism evidence="11 12">
    <name type="scientific">Phocaeicola coprocola</name>
    <dbReference type="NCBI Taxonomy" id="310298"/>
    <lineage>
        <taxon>Bacteria</taxon>
        <taxon>Pseudomonadati</taxon>
        <taxon>Bacteroidota</taxon>
        <taxon>Bacteroidia</taxon>
        <taxon>Bacteroidales</taxon>
        <taxon>Bacteroidaceae</taxon>
        <taxon>Phocaeicola</taxon>
    </lineage>
</organism>
<dbReference type="EMBL" id="QRUU01000006">
    <property type="protein sequence ID" value="RGR99428.1"/>
    <property type="molecule type" value="Genomic_DNA"/>
</dbReference>
<dbReference type="NCBIfam" id="TIGR04056">
    <property type="entry name" value="OMP_RagA_SusC"/>
    <property type="match status" value="1"/>
</dbReference>
<reference evidence="11 12" key="1">
    <citation type="submission" date="2018-08" db="EMBL/GenBank/DDBJ databases">
        <title>A genome reference for cultivated species of the human gut microbiota.</title>
        <authorList>
            <person name="Zou Y."/>
            <person name="Xue W."/>
            <person name="Luo G."/>
        </authorList>
    </citation>
    <scope>NUCLEOTIDE SEQUENCE [LARGE SCALE GENOMIC DNA]</scope>
    <source>
        <strain evidence="11 12">AF24-2</strain>
    </source>
</reference>
<evidence type="ECO:0000256" key="1">
    <source>
        <dbReference type="ARBA" id="ARBA00004571"/>
    </source>
</evidence>
<evidence type="ECO:0000256" key="5">
    <source>
        <dbReference type="ARBA" id="ARBA00022729"/>
    </source>
</evidence>
<dbReference type="InterPro" id="IPR012910">
    <property type="entry name" value="Plug_dom"/>
</dbReference>
<proteinExistence type="inferred from homology"/>
<evidence type="ECO:0000313" key="11">
    <source>
        <dbReference type="EMBL" id="RGR99428.1"/>
    </source>
</evidence>
<dbReference type="PROSITE" id="PS52016">
    <property type="entry name" value="TONB_DEPENDENT_REC_3"/>
    <property type="match status" value="1"/>
</dbReference>
<dbReference type="SUPFAM" id="SSF56935">
    <property type="entry name" value="Porins"/>
    <property type="match status" value="1"/>
</dbReference>
<evidence type="ECO:0000256" key="3">
    <source>
        <dbReference type="ARBA" id="ARBA00022452"/>
    </source>
</evidence>
<dbReference type="GO" id="GO:0015344">
    <property type="term" value="F:siderophore uptake transmembrane transporter activity"/>
    <property type="evidence" value="ECO:0007669"/>
    <property type="project" value="TreeGrafter"/>
</dbReference>
<dbReference type="GO" id="GO:0044718">
    <property type="term" value="P:siderophore transmembrane transport"/>
    <property type="evidence" value="ECO:0007669"/>
    <property type="project" value="TreeGrafter"/>
</dbReference>
<accession>A0A412GX13</accession>
<keyword evidence="2 8" id="KW-0813">Transport</keyword>
<evidence type="ECO:0000256" key="2">
    <source>
        <dbReference type="ARBA" id="ARBA00022448"/>
    </source>
</evidence>
<feature type="region of interest" description="Disordered" evidence="9">
    <location>
        <begin position="1045"/>
        <end position="1071"/>
    </location>
</feature>
<dbReference type="InterPro" id="IPR008969">
    <property type="entry name" value="CarboxyPept-like_regulatory"/>
</dbReference>
<dbReference type="InterPro" id="IPR039426">
    <property type="entry name" value="TonB-dep_rcpt-like"/>
</dbReference>
<keyword evidence="4 8" id="KW-0812">Transmembrane</keyword>
<dbReference type="SUPFAM" id="SSF49464">
    <property type="entry name" value="Carboxypeptidase regulatory domain-like"/>
    <property type="match status" value="1"/>
</dbReference>
<keyword evidence="6 8" id="KW-0472">Membrane</keyword>
<keyword evidence="5" id="KW-0732">Signal</keyword>
<dbReference type="Gene3D" id="2.170.130.10">
    <property type="entry name" value="TonB-dependent receptor, plug domain"/>
    <property type="match status" value="1"/>
</dbReference>
<dbReference type="AlphaFoldDB" id="A0A412GX13"/>
<comment type="similarity">
    <text evidence="8">Belongs to the TonB-dependent receptor family.</text>
</comment>
<dbReference type="Gene3D" id="2.60.40.1120">
    <property type="entry name" value="Carboxypeptidase-like, regulatory domain"/>
    <property type="match status" value="1"/>
</dbReference>
<keyword evidence="12" id="KW-1185">Reference proteome</keyword>
<keyword evidence="7 8" id="KW-0998">Cell outer membrane</keyword>
<dbReference type="Pfam" id="PF13715">
    <property type="entry name" value="CarbopepD_reg_2"/>
    <property type="match status" value="1"/>
</dbReference>
<keyword evidence="3 8" id="KW-1134">Transmembrane beta strand</keyword>
<dbReference type="PANTHER" id="PTHR30069">
    <property type="entry name" value="TONB-DEPENDENT OUTER MEMBRANE RECEPTOR"/>
    <property type="match status" value="1"/>
</dbReference>
<dbReference type="InterPro" id="IPR036942">
    <property type="entry name" value="Beta-barrel_TonB_sf"/>
</dbReference>
<evidence type="ECO:0000256" key="4">
    <source>
        <dbReference type="ARBA" id="ARBA00022692"/>
    </source>
</evidence>
<comment type="caution">
    <text evidence="11">The sequence shown here is derived from an EMBL/GenBank/DDBJ whole genome shotgun (WGS) entry which is preliminary data.</text>
</comment>
<dbReference type="InterPro" id="IPR037066">
    <property type="entry name" value="Plug_dom_sf"/>
</dbReference>
<gene>
    <name evidence="11" type="ORF">DWY20_02265</name>
</gene>
<evidence type="ECO:0000256" key="8">
    <source>
        <dbReference type="PROSITE-ProRule" id="PRU01360"/>
    </source>
</evidence>
<dbReference type="Gene3D" id="2.40.170.20">
    <property type="entry name" value="TonB-dependent receptor, beta-barrel domain"/>
    <property type="match status" value="1"/>
</dbReference>
<comment type="subcellular location">
    <subcellularLocation>
        <location evidence="1 8">Cell outer membrane</location>
        <topology evidence="1 8">Multi-pass membrane protein</topology>
    </subcellularLocation>
</comment>
<dbReference type="GO" id="GO:0009279">
    <property type="term" value="C:cell outer membrane"/>
    <property type="evidence" value="ECO:0007669"/>
    <property type="project" value="UniProtKB-SubCell"/>
</dbReference>
<evidence type="ECO:0000256" key="9">
    <source>
        <dbReference type="SAM" id="MobiDB-lite"/>
    </source>
</evidence>
<dbReference type="PANTHER" id="PTHR30069:SF29">
    <property type="entry name" value="HEMOGLOBIN AND HEMOGLOBIN-HAPTOGLOBIN-BINDING PROTEIN 1-RELATED"/>
    <property type="match status" value="1"/>
</dbReference>
<dbReference type="Proteomes" id="UP000285864">
    <property type="component" value="Unassembled WGS sequence"/>
</dbReference>
<evidence type="ECO:0000313" key="12">
    <source>
        <dbReference type="Proteomes" id="UP000285864"/>
    </source>
</evidence>
<name>A0A412GX13_9BACT</name>
<protein>
    <submittedName>
        <fullName evidence="11">SusC/RagA family TonB-linked outer membrane protein</fullName>
    </submittedName>
</protein>
<dbReference type="Pfam" id="PF07715">
    <property type="entry name" value="Plug"/>
    <property type="match status" value="1"/>
</dbReference>
<dbReference type="NCBIfam" id="TIGR04057">
    <property type="entry name" value="SusC_RagA_signa"/>
    <property type="match status" value="1"/>
</dbReference>
<dbReference type="InterPro" id="IPR023997">
    <property type="entry name" value="TonB-dep_OMP_SusC/RagA_CS"/>
</dbReference>
<sequence length="1083" mass="119815">MIGIGLVNAQVSKVTGTVTSEEDGLPVVGASVLVKGTTVGTVTDIDGNFTINNVPSPAKTLVVSFIGLESQEVTIKPTVKVVLRSDSEQLDEVMVVAYGGATKRSFTGSATEIGGEQISLKNPTELSKALAGEVAGVQVMSTSGQPGSNASIRIRGLGSAYSSRSPLYVVDGIPFEADLSGIDPSDIASMTVLKDATATALYGSRAANGVVLITTKKGEVGKTRVDAEVKYGANMRLTPLYDVIDSPERFTELTWESLRGYAEVAGGYDRATAATWASQQLFGGQNGIAPIYNMWNADGDKLIDPSTGRFYSGITRKYTPEKWEDYLFRTGQKFDASLKISGGNEKMTHYTAFSYLKDEGYYISSDYERFNVRNNMSNQIAPWLKATTSLSYAYMITNKPGQSDSNMNNGFQFINGMPSLFPVFERDENGNIVQDTSIGGNKYDYGMNAGYSRPFAAGINPAGALLLDKDEIKTHQFNGNASFEARFLKHFKATANVGLQYYGQAENELTNPYYGDSAGKGQIVKTQVNYLNFTANQILSWTQSFGRNNFDAFVAHESTNSTTNVSYGAKSKMVRPDNTEWSNAVIMDYMESYTYGYAIESYFGQLRYDWDNKYFIHGTLRADGSSRFAKGHKWGTFGSIGAAWAITNEEFMKDIKWLKNLKYKLSWGVLGNQDFITSPVVAGYYPYEDLYQINNLNDNYTFSFVYKGNPDLTWERSSTINTGIEFDIAGILEGEVEYFHKKTTDMLFMKQVAPSLGYASYPVNDGELVNQGVEFSLTAHLLNKKDYKFDFRVNGGYYKNEMTKMPIDETTGKEKALELSTYYGWAKGHSLYDFYMREYAGVDPQTGYAMYNQYYNVLPDGTKELITDMETYKSTKTINKLEVEQTSDWSQATKKFVDKSAIPALQGGFGFDLYAKGFTLNATFSYSLGGYGYDYNYQALMHNDGAGKYNWHKDIENRWQQPGDITDVPRLSNNYGGGSDNTSYANSTSTRFLTSRSYLNLSNLRLGYTFPQSITSKLHLGGLSVYVSGDNLFFLSARKGYVANASSGNSDTVNNDNNNDSGESGRSQYSPLSTIMGGIKVQF</sequence>
<dbReference type="InterPro" id="IPR023996">
    <property type="entry name" value="TonB-dep_OMP_SusC/RagA"/>
</dbReference>